<dbReference type="PANTHER" id="PTHR37481">
    <property type="entry name" value="LIPOPOLYSACCHARIDE EXPORT SYSTEM PROTEIN LPTC"/>
    <property type="match status" value="1"/>
</dbReference>
<dbReference type="InterPro" id="IPR010664">
    <property type="entry name" value="LipoPS_assembly_LptC-rel"/>
</dbReference>
<keyword evidence="5 6" id="KW-0472">Membrane</keyword>
<organism evidence="8 9">
    <name type="scientific">Haemophilus haemolyticus</name>
    <dbReference type="NCBI Taxonomy" id="726"/>
    <lineage>
        <taxon>Bacteria</taxon>
        <taxon>Pseudomonadati</taxon>
        <taxon>Pseudomonadota</taxon>
        <taxon>Gammaproteobacteria</taxon>
        <taxon>Pasteurellales</taxon>
        <taxon>Pasteurellaceae</taxon>
        <taxon>Haemophilus</taxon>
    </lineage>
</organism>
<dbReference type="Gene3D" id="2.60.450.10">
    <property type="entry name" value="Lipopolysaccharide (LPS) transport protein A like domain"/>
    <property type="match status" value="1"/>
</dbReference>
<evidence type="ECO:0000256" key="3">
    <source>
        <dbReference type="ARBA" id="ARBA00022692"/>
    </source>
</evidence>
<evidence type="ECO:0000256" key="7">
    <source>
        <dbReference type="PIRNR" id="PIRNR028513"/>
    </source>
</evidence>
<dbReference type="OrthoDB" id="5659892at2"/>
<reference evidence="8 9" key="1">
    <citation type="submission" date="2016-06" db="EMBL/GenBank/DDBJ databases">
        <title>Draft genome of Haemophilus haemolyticus CCUG 24149.</title>
        <authorList>
            <person name="Engstrom-Jakobsson H."/>
            <person name="Salva-Serra F."/>
            <person name="Thorell K."/>
            <person name="Gonzales-Siles L."/>
            <person name="Karlsson R."/>
            <person name="Boulund F."/>
            <person name="Engstrand L."/>
            <person name="Kristiansson E."/>
            <person name="Moore E."/>
        </authorList>
    </citation>
    <scope>NUCLEOTIDE SEQUENCE [LARGE SCALE GENOMIC DNA]</scope>
    <source>
        <strain evidence="8 9">CCUG 24149</strain>
    </source>
</reference>
<keyword evidence="4 6" id="KW-1133">Transmembrane helix</keyword>
<dbReference type="NCBIfam" id="TIGR04409">
    <property type="entry name" value="LptC_YrbK"/>
    <property type="match status" value="1"/>
</dbReference>
<comment type="subcellular location">
    <subcellularLocation>
        <location evidence="6">Cell inner membrane</location>
        <topology evidence="6">Single-pass membrane protein</topology>
    </subcellularLocation>
</comment>
<keyword evidence="3 6" id="KW-0812">Transmembrane</keyword>
<comment type="subunit">
    <text evidence="6">Component of the lipopolysaccharide transport and assembly complex. Interacts with LptA and the LptBFG transporter complex.</text>
</comment>
<comment type="function">
    <text evidence="6">Involved in the assembly of lipopolysaccharide (LPS). Required for the translocation of LPS from the inner membrane to the outer membrane. Facilitates the transfer of LPS from the inner membrane to the periplasmic protein LptA. Could be a docking site for LptA.</text>
</comment>
<evidence type="ECO:0000313" key="8">
    <source>
        <dbReference type="EMBL" id="OBX45578.1"/>
    </source>
</evidence>
<dbReference type="Pfam" id="PF06835">
    <property type="entry name" value="LptC"/>
    <property type="match status" value="1"/>
</dbReference>
<dbReference type="InterPro" id="IPR026265">
    <property type="entry name" value="LptC"/>
</dbReference>
<dbReference type="RefSeq" id="WP_065246835.1">
    <property type="nucleotide sequence ID" value="NZ_LZDL01000030.1"/>
</dbReference>
<dbReference type="HAMAP" id="MF_01915">
    <property type="entry name" value="LPS_assembly_LptC"/>
    <property type="match status" value="1"/>
</dbReference>
<dbReference type="GO" id="GO:0017089">
    <property type="term" value="F:glycolipid transfer activity"/>
    <property type="evidence" value="ECO:0007669"/>
    <property type="project" value="TreeGrafter"/>
</dbReference>
<accession>A0A1B8PCZ9</accession>
<evidence type="ECO:0000313" key="9">
    <source>
        <dbReference type="Proteomes" id="UP000092611"/>
    </source>
</evidence>
<comment type="similarity">
    <text evidence="6 7">Belongs to the LptC family.</text>
</comment>
<dbReference type="GO" id="GO:0030288">
    <property type="term" value="C:outer membrane-bounded periplasmic space"/>
    <property type="evidence" value="ECO:0007669"/>
    <property type="project" value="TreeGrafter"/>
</dbReference>
<dbReference type="AlphaFoldDB" id="A0A1B8PCZ9"/>
<dbReference type="PIRSF" id="PIRSF028513">
    <property type="entry name" value="LptC"/>
    <property type="match status" value="1"/>
</dbReference>
<protein>
    <recommendedName>
        <fullName evidence="6 7">Lipopolysaccharide export system protein LptC</fullName>
    </recommendedName>
</protein>
<dbReference type="InterPro" id="IPR052363">
    <property type="entry name" value="LPS_export_LptC"/>
</dbReference>
<name>A0A1B8PCZ9_HAEHA</name>
<dbReference type="EMBL" id="LZDL01000030">
    <property type="protein sequence ID" value="OBX45578.1"/>
    <property type="molecule type" value="Genomic_DNA"/>
</dbReference>
<evidence type="ECO:0000256" key="6">
    <source>
        <dbReference type="HAMAP-Rule" id="MF_01915"/>
    </source>
</evidence>
<dbReference type="GO" id="GO:0005886">
    <property type="term" value="C:plasma membrane"/>
    <property type="evidence" value="ECO:0007669"/>
    <property type="project" value="UniProtKB-SubCell"/>
</dbReference>
<gene>
    <name evidence="6" type="primary">lptC</name>
    <name evidence="8" type="ORF">A9Z62_04965</name>
</gene>
<evidence type="ECO:0000256" key="2">
    <source>
        <dbReference type="ARBA" id="ARBA00022519"/>
    </source>
</evidence>
<dbReference type="GO" id="GO:0043165">
    <property type="term" value="P:Gram-negative-bacterium-type cell outer membrane assembly"/>
    <property type="evidence" value="ECO:0007669"/>
    <property type="project" value="UniProtKB-UniRule"/>
</dbReference>
<evidence type="ECO:0000256" key="1">
    <source>
        <dbReference type="ARBA" id="ARBA00022475"/>
    </source>
</evidence>
<dbReference type="PANTHER" id="PTHR37481:SF1">
    <property type="entry name" value="LIPOPOLYSACCHARIDE EXPORT SYSTEM PROTEIN LPTC"/>
    <property type="match status" value="1"/>
</dbReference>
<comment type="function">
    <text evidence="7">Required for the translocation of lipopolysaccharide (LPS) from the inner membrane to the outer membrane.</text>
</comment>
<dbReference type="Proteomes" id="UP000092611">
    <property type="component" value="Unassembled WGS sequence"/>
</dbReference>
<sequence>MNIRWNVILGLIALGSLGWFYSLNSDKPDLSNLVKKPDSPDYIGNKMETTVFSPEGKKQYLSTADKVKHYTADGHTEFEMPLVYLFDVSTSNNAEKSNHSAKLLESQSWKLSAKKAKLTKDEMLYLEGDVVAESLEPTSRLQRIETQVAEVNLKTQDISSDTTVKINGQNFNSTGLKMVGNLRQQIATLKEQVKTYYEINKQ</sequence>
<proteinExistence type="inferred from homology"/>
<keyword evidence="1 6" id="KW-1003">Cell membrane</keyword>
<keyword evidence="2 6" id="KW-0997">Cell inner membrane</keyword>
<evidence type="ECO:0000256" key="4">
    <source>
        <dbReference type="ARBA" id="ARBA00022989"/>
    </source>
</evidence>
<comment type="caution">
    <text evidence="8">The sequence shown here is derived from an EMBL/GenBank/DDBJ whole genome shotgun (WGS) entry which is preliminary data.</text>
</comment>
<evidence type="ECO:0000256" key="5">
    <source>
        <dbReference type="ARBA" id="ARBA00023136"/>
    </source>
</evidence>
<dbReference type="GO" id="GO:0015221">
    <property type="term" value="F:lipopolysaccharide transmembrane transporter activity"/>
    <property type="evidence" value="ECO:0007669"/>
    <property type="project" value="InterPro"/>
</dbReference>